<dbReference type="InterPro" id="IPR000086">
    <property type="entry name" value="NUDIX_hydrolase_dom"/>
</dbReference>
<evidence type="ECO:0000256" key="7">
    <source>
        <dbReference type="ARBA" id="ARBA00023211"/>
    </source>
</evidence>
<dbReference type="Pfam" id="PF00293">
    <property type="entry name" value="NUDIX"/>
    <property type="match status" value="1"/>
</dbReference>
<evidence type="ECO:0000313" key="9">
    <source>
        <dbReference type="EMBL" id="QKV20468.1"/>
    </source>
</evidence>
<dbReference type="GO" id="GO:0000287">
    <property type="term" value="F:magnesium ion binding"/>
    <property type="evidence" value="ECO:0007669"/>
    <property type="project" value="InterPro"/>
</dbReference>
<gene>
    <name evidence="9" type="ORF">HTY61_00710</name>
</gene>
<dbReference type="PROSITE" id="PS01293">
    <property type="entry name" value="NUDIX_COA"/>
    <property type="match status" value="1"/>
</dbReference>
<comment type="similarity">
    <text evidence="3">Belongs to the Nudix hydrolase family. PCD1 subfamily.</text>
</comment>
<keyword evidence="10" id="KW-1185">Reference proteome</keyword>
<dbReference type="GO" id="GO:0009132">
    <property type="term" value="P:nucleoside diphosphate metabolic process"/>
    <property type="evidence" value="ECO:0007669"/>
    <property type="project" value="InterPro"/>
</dbReference>
<evidence type="ECO:0000256" key="4">
    <source>
        <dbReference type="ARBA" id="ARBA00022723"/>
    </source>
</evidence>
<dbReference type="PANTHER" id="PTHR12992:SF11">
    <property type="entry name" value="MITOCHONDRIAL COENZYME A DIPHOSPHATASE NUDT8"/>
    <property type="match status" value="1"/>
</dbReference>
<dbReference type="GO" id="GO:0030145">
    <property type="term" value="F:manganese ion binding"/>
    <property type="evidence" value="ECO:0007669"/>
    <property type="project" value="InterPro"/>
</dbReference>
<dbReference type="InterPro" id="IPR045121">
    <property type="entry name" value="CoAse"/>
</dbReference>
<dbReference type="PROSITE" id="PS51462">
    <property type="entry name" value="NUDIX"/>
    <property type="match status" value="1"/>
</dbReference>
<dbReference type="SUPFAM" id="SSF55811">
    <property type="entry name" value="Nudix"/>
    <property type="match status" value="1"/>
</dbReference>
<comment type="cofactor">
    <cofactor evidence="1">
        <name>Mn(2+)</name>
        <dbReference type="ChEBI" id="CHEBI:29035"/>
    </cofactor>
</comment>
<organism evidence="9 10">
    <name type="scientific">Oricola thermophila</name>
    <dbReference type="NCBI Taxonomy" id="2742145"/>
    <lineage>
        <taxon>Bacteria</taxon>
        <taxon>Pseudomonadati</taxon>
        <taxon>Pseudomonadota</taxon>
        <taxon>Alphaproteobacteria</taxon>
        <taxon>Hyphomicrobiales</taxon>
        <taxon>Ahrensiaceae</taxon>
        <taxon>Oricola</taxon>
    </lineage>
</organism>
<keyword evidence="6" id="KW-0460">Magnesium</keyword>
<dbReference type="NCBIfam" id="NF007980">
    <property type="entry name" value="PRK10707.1"/>
    <property type="match status" value="1"/>
</dbReference>
<keyword evidence="5" id="KW-0378">Hydrolase</keyword>
<dbReference type="AlphaFoldDB" id="A0A6N1VI36"/>
<dbReference type="InterPro" id="IPR000059">
    <property type="entry name" value="NUDIX_hydrolase_NudL_CS"/>
</dbReference>
<dbReference type="EMBL" id="CP054836">
    <property type="protein sequence ID" value="QKV20468.1"/>
    <property type="molecule type" value="Genomic_DNA"/>
</dbReference>
<dbReference type="PANTHER" id="PTHR12992">
    <property type="entry name" value="NUDIX HYDROLASE"/>
    <property type="match status" value="1"/>
</dbReference>
<dbReference type="InterPro" id="IPR015797">
    <property type="entry name" value="NUDIX_hydrolase-like_dom_sf"/>
</dbReference>
<comment type="cofactor">
    <cofactor evidence="2">
        <name>Mg(2+)</name>
        <dbReference type="ChEBI" id="CHEBI:18420"/>
    </cofactor>
</comment>
<evidence type="ECO:0000256" key="3">
    <source>
        <dbReference type="ARBA" id="ARBA00006506"/>
    </source>
</evidence>
<evidence type="ECO:0000259" key="8">
    <source>
        <dbReference type="PROSITE" id="PS51462"/>
    </source>
</evidence>
<dbReference type="CDD" id="cd03426">
    <property type="entry name" value="NUDIX_CoAse_Nudt7"/>
    <property type="match status" value="1"/>
</dbReference>
<proteinExistence type="inferred from homology"/>
<sequence length="206" mass="23190">MSRRLTVDDFRVRATERANPQRNGDFGDHRLNPEAAKEFARFKWRDAAVLIPVIDRPEAPSVLLTQRAAHLRTHSGQIAFPGGRIDPEDRDAETAALRECEEETGIAAEHVEIVGRLPHYMAGSGFRIAPILSVVRPGFSLAPNPEEVEAVFEVPLAFLMDEANHARGSRIVGGHLRHYFEMPYGDWYIWGVTAGIIRAMYERLYS</sequence>
<dbReference type="KEGG" id="orm:HTY61_00710"/>
<evidence type="ECO:0000256" key="1">
    <source>
        <dbReference type="ARBA" id="ARBA00001936"/>
    </source>
</evidence>
<dbReference type="GO" id="GO:0010945">
    <property type="term" value="F:coenzyme A diphosphatase activity"/>
    <property type="evidence" value="ECO:0007669"/>
    <property type="project" value="InterPro"/>
</dbReference>
<dbReference type="Gene3D" id="3.90.79.10">
    <property type="entry name" value="Nucleoside Triphosphate Pyrophosphohydrolase"/>
    <property type="match status" value="1"/>
</dbReference>
<protein>
    <submittedName>
        <fullName evidence="9">CoA pyrophosphatase</fullName>
    </submittedName>
</protein>
<keyword evidence="7" id="KW-0464">Manganese</keyword>
<feature type="domain" description="Nudix hydrolase" evidence="8">
    <location>
        <begin position="44"/>
        <end position="176"/>
    </location>
</feature>
<keyword evidence="4" id="KW-0479">Metal-binding</keyword>
<evidence type="ECO:0000256" key="2">
    <source>
        <dbReference type="ARBA" id="ARBA00001946"/>
    </source>
</evidence>
<reference evidence="9 10" key="1">
    <citation type="submission" date="2020-06" db="EMBL/GenBank/DDBJ databases">
        <title>Oricola thermophila sp. nov. isolated from a tidal sediments.</title>
        <authorList>
            <person name="Kwon K.K."/>
            <person name="Yang S.-H."/>
            <person name="Park M.-J."/>
        </authorList>
    </citation>
    <scope>NUCLEOTIDE SEQUENCE [LARGE SCALE GENOMIC DNA]</scope>
    <source>
        <strain evidence="9 10">MEBiC13590</strain>
    </source>
</reference>
<evidence type="ECO:0000256" key="6">
    <source>
        <dbReference type="ARBA" id="ARBA00022842"/>
    </source>
</evidence>
<name>A0A6N1VI36_9HYPH</name>
<accession>A0A6N1VI36</accession>
<evidence type="ECO:0000313" key="10">
    <source>
        <dbReference type="Proteomes" id="UP000509367"/>
    </source>
</evidence>
<dbReference type="Proteomes" id="UP000509367">
    <property type="component" value="Chromosome"/>
</dbReference>
<evidence type="ECO:0000256" key="5">
    <source>
        <dbReference type="ARBA" id="ARBA00022801"/>
    </source>
</evidence>